<dbReference type="GO" id="GO:0005506">
    <property type="term" value="F:iron ion binding"/>
    <property type="evidence" value="ECO:0007669"/>
    <property type="project" value="InterPro"/>
</dbReference>
<dbReference type="InterPro" id="IPR036397">
    <property type="entry name" value="RNaseH_sf"/>
</dbReference>
<dbReference type="STRING" id="22663.A0A2I0KD61"/>
<dbReference type="Pfam" id="PF00067">
    <property type="entry name" value="p450"/>
    <property type="match status" value="1"/>
</dbReference>
<organism evidence="1 2">
    <name type="scientific">Punica granatum</name>
    <name type="common">Pomegranate</name>
    <dbReference type="NCBI Taxonomy" id="22663"/>
    <lineage>
        <taxon>Eukaryota</taxon>
        <taxon>Viridiplantae</taxon>
        <taxon>Streptophyta</taxon>
        <taxon>Embryophyta</taxon>
        <taxon>Tracheophyta</taxon>
        <taxon>Spermatophyta</taxon>
        <taxon>Magnoliopsida</taxon>
        <taxon>eudicotyledons</taxon>
        <taxon>Gunneridae</taxon>
        <taxon>Pentapetalae</taxon>
        <taxon>rosids</taxon>
        <taxon>malvids</taxon>
        <taxon>Myrtales</taxon>
        <taxon>Lythraceae</taxon>
        <taxon>Punica</taxon>
    </lineage>
</organism>
<protein>
    <recommendedName>
        <fullName evidence="3">RNase H type-1 domain-containing protein</fullName>
    </recommendedName>
</protein>
<dbReference type="GO" id="GO:0004497">
    <property type="term" value="F:monooxygenase activity"/>
    <property type="evidence" value="ECO:0007669"/>
    <property type="project" value="InterPro"/>
</dbReference>
<dbReference type="PANTHER" id="PTHR48475:SF1">
    <property type="entry name" value="RNASE H TYPE-1 DOMAIN-CONTAINING PROTEIN"/>
    <property type="match status" value="1"/>
</dbReference>
<dbReference type="InterPro" id="IPR001128">
    <property type="entry name" value="Cyt_P450"/>
</dbReference>
<dbReference type="Proteomes" id="UP000233551">
    <property type="component" value="Unassembled WGS sequence"/>
</dbReference>
<keyword evidence="2" id="KW-1185">Reference proteome</keyword>
<dbReference type="Gene3D" id="3.30.70.270">
    <property type="match status" value="1"/>
</dbReference>
<evidence type="ECO:0008006" key="3">
    <source>
        <dbReference type="Google" id="ProtNLM"/>
    </source>
</evidence>
<dbReference type="GO" id="GO:0016705">
    <property type="term" value="F:oxidoreductase activity, acting on paired donors, with incorporation or reduction of molecular oxygen"/>
    <property type="evidence" value="ECO:0007669"/>
    <property type="project" value="InterPro"/>
</dbReference>
<evidence type="ECO:0000313" key="1">
    <source>
        <dbReference type="EMBL" id="PKI66063.1"/>
    </source>
</evidence>
<dbReference type="AlphaFoldDB" id="A0A2I0KD61"/>
<comment type="caution">
    <text evidence="1">The sequence shown here is derived from an EMBL/GenBank/DDBJ whole genome shotgun (WGS) entry which is preliminary data.</text>
</comment>
<dbReference type="PANTHER" id="PTHR48475">
    <property type="entry name" value="RIBONUCLEASE H"/>
    <property type="match status" value="1"/>
</dbReference>
<dbReference type="InterPro" id="IPR043502">
    <property type="entry name" value="DNA/RNA_pol_sf"/>
</dbReference>
<dbReference type="InterPro" id="IPR036396">
    <property type="entry name" value="Cyt_P450_sf"/>
</dbReference>
<dbReference type="SUPFAM" id="SSF48264">
    <property type="entry name" value="Cytochrome P450"/>
    <property type="match status" value="1"/>
</dbReference>
<dbReference type="EMBL" id="PGOL01000696">
    <property type="protein sequence ID" value="PKI66063.1"/>
    <property type="molecule type" value="Genomic_DNA"/>
</dbReference>
<dbReference type="GO" id="GO:0003676">
    <property type="term" value="F:nucleic acid binding"/>
    <property type="evidence" value="ECO:0007669"/>
    <property type="project" value="InterPro"/>
</dbReference>
<dbReference type="GO" id="GO:0020037">
    <property type="term" value="F:heme binding"/>
    <property type="evidence" value="ECO:0007669"/>
    <property type="project" value="InterPro"/>
</dbReference>
<evidence type="ECO:0000313" key="2">
    <source>
        <dbReference type="Proteomes" id="UP000233551"/>
    </source>
</evidence>
<sequence length="351" mass="40194">MKSVRKETLRLHVPAPLLLPRVSTERCEINGFEIPRKARLLFDRLKKYKLRLNLAKCTFNAKSGKLLGLVVSERGIEVDLDKVKAIMQLPPPLTIRKLTEYEIKYVSRTSIKDQAVVDHLAEFLIKDNNPIDSDFLGEGILQVNQKEDKPAWKMYFDGAIDFTESGINAVLISLEGLNYLVTANIDFPCTNNVAEYEACITKDAKLVPYHEYLDELVENFERVSFIYMSRIKNQFADALATLASMVSITKEDLIKPLVIEITKGLAHCDSIDVADGKSWNEDIKHFRQTDQYPTFTYCHNQKTLRQIAAQYFSSRKTLYLCFLTPHYSGMSTKNRHNASWKKCTRRVVGPT</sequence>
<dbReference type="InterPro" id="IPR043128">
    <property type="entry name" value="Rev_trsase/Diguanyl_cyclase"/>
</dbReference>
<accession>A0A2I0KD61</accession>
<gene>
    <name evidence="1" type="ORF">CRG98_013558</name>
</gene>
<reference evidence="1 2" key="1">
    <citation type="submission" date="2017-11" db="EMBL/GenBank/DDBJ databases">
        <title>De-novo sequencing of pomegranate (Punica granatum L.) genome.</title>
        <authorList>
            <person name="Akparov Z."/>
            <person name="Amiraslanov A."/>
            <person name="Hajiyeva S."/>
            <person name="Abbasov M."/>
            <person name="Kaur K."/>
            <person name="Hamwieh A."/>
            <person name="Solovyev V."/>
            <person name="Salamov A."/>
            <person name="Braich B."/>
            <person name="Kosarev P."/>
            <person name="Mahmoud A."/>
            <person name="Hajiyev E."/>
            <person name="Babayeva S."/>
            <person name="Izzatullayeva V."/>
            <person name="Mammadov A."/>
            <person name="Mammadov A."/>
            <person name="Sharifova S."/>
            <person name="Ojaghi J."/>
            <person name="Eynullazada K."/>
            <person name="Bayramov B."/>
            <person name="Abdulazimova A."/>
            <person name="Shahmuradov I."/>
        </authorList>
    </citation>
    <scope>NUCLEOTIDE SEQUENCE [LARGE SCALE GENOMIC DNA]</scope>
    <source>
        <strain evidence="2">cv. AG2017</strain>
        <tissue evidence="1">Leaf</tissue>
    </source>
</reference>
<dbReference type="Gene3D" id="3.30.420.10">
    <property type="entry name" value="Ribonuclease H-like superfamily/Ribonuclease H"/>
    <property type="match status" value="1"/>
</dbReference>
<proteinExistence type="predicted"/>
<name>A0A2I0KD61_PUNGR</name>
<dbReference type="SUPFAM" id="SSF56672">
    <property type="entry name" value="DNA/RNA polymerases"/>
    <property type="match status" value="1"/>
</dbReference>